<dbReference type="GO" id="GO:0016740">
    <property type="term" value="F:transferase activity"/>
    <property type="evidence" value="ECO:0007669"/>
    <property type="project" value="UniProtKB-KW"/>
</dbReference>
<reference evidence="1" key="1">
    <citation type="submission" date="2023-07" db="EMBL/GenBank/DDBJ databases">
        <title>The genome sequence of Rhodocytophaga aerolata KACC 12507.</title>
        <authorList>
            <person name="Zhang X."/>
        </authorList>
    </citation>
    <scope>NUCLEOTIDE SEQUENCE</scope>
    <source>
        <strain evidence="1">KACC 12507</strain>
    </source>
</reference>
<dbReference type="Proteomes" id="UP001168528">
    <property type="component" value="Unassembled WGS sequence"/>
</dbReference>
<dbReference type="EMBL" id="JAUKPO010000085">
    <property type="protein sequence ID" value="MDO1451733.1"/>
    <property type="molecule type" value="Genomic_DNA"/>
</dbReference>
<sequence length="331" mass="38933">MLAYEAFLRRASQVNLPFMLKGSYVTRQYFVNPIERIPNDLDWVYLHSIADIEKARSLFDSWVIQVTETYERDGVEFQSFKENAFWRMLDYAMADDFPTINTDLKCWVDGEEFDWFGLDISFNLDVEVPPIPLLYTPLRGEPFTIPYTVPLSLQVAWKLHQTLVRPRFKDIFDLVHLLKHPSFDESAFEQTLKALIKECKADKVNIYSLQWLIDGKLQPLFKEVNFKDMWEFWRFGKSSKLPYDFYEKAQQITDADKLPIDLSLFVSQFQTALQQAGFNSEVIRNLPATTSHKHIDHRIPLQADLQNDMLSQTSFQDKKASIVNFLKRLFQ</sequence>
<accession>A0ABT8RK72</accession>
<evidence type="ECO:0000313" key="1">
    <source>
        <dbReference type="EMBL" id="MDO1451733.1"/>
    </source>
</evidence>
<gene>
    <name evidence="1" type="ORF">Q0590_36000</name>
</gene>
<keyword evidence="1" id="KW-0808">Transferase</keyword>
<dbReference type="InterPro" id="IPR014942">
    <property type="entry name" value="AbiEii"/>
</dbReference>
<proteinExistence type="predicted"/>
<comment type="caution">
    <text evidence="1">The sequence shown here is derived from an EMBL/GenBank/DDBJ whole genome shotgun (WGS) entry which is preliminary data.</text>
</comment>
<organism evidence="1 2">
    <name type="scientific">Rhodocytophaga aerolata</name>
    <dbReference type="NCBI Taxonomy" id="455078"/>
    <lineage>
        <taxon>Bacteria</taxon>
        <taxon>Pseudomonadati</taxon>
        <taxon>Bacteroidota</taxon>
        <taxon>Cytophagia</taxon>
        <taxon>Cytophagales</taxon>
        <taxon>Rhodocytophagaceae</taxon>
        <taxon>Rhodocytophaga</taxon>
    </lineage>
</organism>
<evidence type="ECO:0000313" key="2">
    <source>
        <dbReference type="Proteomes" id="UP001168528"/>
    </source>
</evidence>
<dbReference type="Pfam" id="PF08843">
    <property type="entry name" value="AbiEii"/>
    <property type="match status" value="1"/>
</dbReference>
<name>A0ABT8RK72_9BACT</name>
<keyword evidence="2" id="KW-1185">Reference proteome</keyword>
<protein>
    <submittedName>
        <fullName evidence="1">Nucleotidyl transferase AbiEii/AbiGii toxin family protein</fullName>
    </submittedName>
</protein>